<dbReference type="InterPro" id="IPR011551">
    <property type="entry name" value="NTP_PyrPHydrolase_MazG"/>
</dbReference>
<dbReference type="GO" id="GO:0046081">
    <property type="term" value="P:dUTP catabolic process"/>
    <property type="evidence" value="ECO:0007669"/>
    <property type="project" value="TreeGrafter"/>
</dbReference>
<dbReference type="GO" id="GO:0046061">
    <property type="term" value="P:dATP catabolic process"/>
    <property type="evidence" value="ECO:0007669"/>
    <property type="project" value="TreeGrafter"/>
</dbReference>
<dbReference type="EMBL" id="AP023416">
    <property type="protein sequence ID" value="BCK79402.1"/>
    <property type="molecule type" value="Genomic_DNA"/>
</dbReference>
<protein>
    <recommendedName>
        <fullName evidence="1">NTP pyrophosphohydrolase MazG-like domain-containing protein</fullName>
    </recommendedName>
</protein>
<gene>
    <name evidence="2" type="ORF">MM35RIKEN_15940</name>
</gene>
<sequence>MVNFTRKPRYDYADLLEIIRLLRSPEGCPWDKAQTHASIRRGLLEESYEAAEAIDLDDAALLQEELGDVLMQVVFHADIEKDRGRFTMEDVVDGVVKKLLYRHPHVFGSGQEDSPQSVSVSWDKLKRAEKGQKTTGDAMDAVARSLPGLWRAEKLQKKAADAGFDFKDISGALCKLEEEVRELRQAVETGRGVEEELGDVLFAAVKVGRFAGVDPETAIASTCEKFIHRFRAVEDGAQGRPLETLTPEEMTELWNRAKRF</sequence>
<dbReference type="PANTHER" id="PTHR30522">
    <property type="entry name" value="NUCLEOSIDE TRIPHOSPHATE PYROPHOSPHOHYDROLASE"/>
    <property type="match status" value="1"/>
</dbReference>
<feature type="domain" description="NTP pyrophosphohydrolase MazG-like" evidence="1">
    <location>
        <begin position="175"/>
        <end position="230"/>
    </location>
</feature>
<dbReference type="NCBIfam" id="TIGR00444">
    <property type="entry name" value="mazG"/>
    <property type="match status" value="1"/>
</dbReference>
<dbReference type="NCBIfam" id="NF007113">
    <property type="entry name" value="PRK09562.1"/>
    <property type="match status" value="1"/>
</dbReference>
<dbReference type="AlphaFoldDB" id="A0A810PZE0"/>
<dbReference type="GO" id="GO:0046076">
    <property type="term" value="P:dTTP catabolic process"/>
    <property type="evidence" value="ECO:0007669"/>
    <property type="project" value="TreeGrafter"/>
</dbReference>
<dbReference type="CDD" id="cd11529">
    <property type="entry name" value="NTP-PPase_MazG_Cterm"/>
    <property type="match status" value="1"/>
</dbReference>
<dbReference type="GO" id="GO:0047429">
    <property type="term" value="F:nucleoside triphosphate diphosphatase activity"/>
    <property type="evidence" value="ECO:0007669"/>
    <property type="project" value="InterPro"/>
</dbReference>
<keyword evidence="3" id="KW-1185">Reference proteome</keyword>
<dbReference type="GO" id="GO:0046052">
    <property type="term" value="P:UTP catabolic process"/>
    <property type="evidence" value="ECO:0007669"/>
    <property type="project" value="TreeGrafter"/>
</dbReference>
<name>A0A810PZE0_9FIRM</name>
<keyword evidence="2" id="KW-0614">Plasmid</keyword>
<dbReference type="FunFam" id="1.10.287.1080:FF:000001">
    <property type="entry name" value="Nucleoside triphosphate pyrophosphohydrolase"/>
    <property type="match status" value="1"/>
</dbReference>
<dbReference type="CDD" id="cd11528">
    <property type="entry name" value="NTP-PPase_MazG_Nterm"/>
    <property type="match status" value="1"/>
</dbReference>
<dbReference type="GO" id="GO:0046047">
    <property type="term" value="P:TTP catabolic process"/>
    <property type="evidence" value="ECO:0007669"/>
    <property type="project" value="TreeGrafter"/>
</dbReference>
<dbReference type="KEGG" id="vfa:MM35RIKEN_15940"/>
<dbReference type="InterPro" id="IPR004518">
    <property type="entry name" value="MazG-like_dom"/>
</dbReference>
<dbReference type="InterPro" id="IPR048011">
    <property type="entry name" value="NTP-PPase_MazG-like_C"/>
</dbReference>
<proteinExistence type="predicted"/>
<dbReference type="Pfam" id="PF03819">
    <property type="entry name" value="MazG"/>
    <property type="match status" value="2"/>
</dbReference>
<geneLocation type="plasmid" evidence="2 3">
    <name>pMM35_01</name>
</geneLocation>
<organism evidence="2 3">
    <name type="scientific">Vescimonas fastidiosa</name>
    <dbReference type="NCBI Taxonomy" id="2714353"/>
    <lineage>
        <taxon>Bacteria</taxon>
        <taxon>Bacillati</taxon>
        <taxon>Bacillota</taxon>
        <taxon>Clostridia</taxon>
        <taxon>Eubacteriales</taxon>
        <taxon>Oscillospiraceae</taxon>
        <taxon>Vescimonas</taxon>
    </lineage>
</organism>
<dbReference type="InterPro" id="IPR048015">
    <property type="entry name" value="NTP-PPase_MazG-like_N"/>
</dbReference>
<evidence type="ECO:0000313" key="3">
    <source>
        <dbReference type="Proteomes" id="UP000681343"/>
    </source>
</evidence>
<dbReference type="RefSeq" id="WP_212820957.1">
    <property type="nucleotide sequence ID" value="NZ_AP023416.1"/>
</dbReference>
<dbReference type="GO" id="GO:0006950">
    <property type="term" value="P:response to stress"/>
    <property type="evidence" value="ECO:0007669"/>
    <property type="project" value="UniProtKB-ARBA"/>
</dbReference>
<evidence type="ECO:0000259" key="1">
    <source>
        <dbReference type="Pfam" id="PF03819"/>
    </source>
</evidence>
<dbReference type="Proteomes" id="UP000681343">
    <property type="component" value="Plasmid pMM35_01"/>
</dbReference>
<feature type="domain" description="NTP pyrophosphohydrolase MazG-like" evidence="1">
    <location>
        <begin position="34"/>
        <end position="107"/>
    </location>
</feature>
<dbReference type="SUPFAM" id="SSF101386">
    <property type="entry name" value="all-alpha NTP pyrophosphatases"/>
    <property type="match status" value="2"/>
</dbReference>
<reference evidence="2" key="1">
    <citation type="submission" date="2020-09" db="EMBL/GenBank/DDBJ databases">
        <title>New species isolated from human feces.</title>
        <authorList>
            <person name="Kitahara M."/>
            <person name="Shigeno Y."/>
            <person name="Shime M."/>
            <person name="Matsumoto Y."/>
            <person name="Nakamura S."/>
            <person name="Motooka D."/>
            <person name="Fukuoka S."/>
            <person name="Nishikawa H."/>
            <person name="Benno Y."/>
        </authorList>
    </citation>
    <scope>NUCLEOTIDE SEQUENCE</scope>
    <source>
        <strain evidence="2">MM35</strain>
        <plasmid evidence="2">pMM35_01</plasmid>
    </source>
</reference>
<accession>A0A810PZE0</accession>
<evidence type="ECO:0000313" key="2">
    <source>
        <dbReference type="EMBL" id="BCK79402.1"/>
    </source>
</evidence>
<dbReference type="Gene3D" id="1.10.287.1080">
    <property type="entry name" value="MazG-like"/>
    <property type="match status" value="2"/>
</dbReference>
<dbReference type="GO" id="GO:0006203">
    <property type="term" value="P:dGTP catabolic process"/>
    <property type="evidence" value="ECO:0007669"/>
    <property type="project" value="TreeGrafter"/>
</dbReference>
<dbReference type="PANTHER" id="PTHR30522:SF0">
    <property type="entry name" value="NUCLEOSIDE TRIPHOSPHATE PYROPHOSPHOHYDROLASE"/>
    <property type="match status" value="1"/>
</dbReference>